<comment type="function">
    <text evidence="9">Catalyzes the isomerization of sedoheptulose 7-phosphate in D-glycero-D-manno-heptose 7-phosphate.</text>
</comment>
<keyword evidence="8 9" id="KW-0119">Carbohydrate metabolism</keyword>
<keyword evidence="5 9" id="KW-0479">Metal-binding</keyword>
<feature type="compositionally biased region" description="Basic and acidic residues" evidence="10">
    <location>
        <begin position="182"/>
        <end position="193"/>
    </location>
</feature>
<reference evidence="12 13" key="1">
    <citation type="journal article" date="2019" name="Nat. Microbiol.">
        <title>Mediterranean grassland soil C-N compound turnover is dependent on rainfall and depth, and is mediated by genomically divergent microorganisms.</title>
        <authorList>
            <person name="Diamond S."/>
            <person name="Andeer P.F."/>
            <person name="Li Z."/>
            <person name="Crits-Christoph A."/>
            <person name="Burstein D."/>
            <person name="Anantharaman K."/>
            <person name="Lane K.R."/>
            <person name="Thomas B.C."/>
            <person name="Pan C."/>
            <person name="Northen T.R."/>
            <person name="Banfield J.F."/>
        </authorList>
    </citation>
    <scope>NUCLEOTIDE SEQUENCE [LARGE SCALE GENOMIC DNA]</scope>
    <source>
        <strain evidence="12">WS_6</strain>
    </source>
</reference>
<sequence length="205" mass="21774">MRRTFAESAATLIAVFARELDAIERMARLVGATVAAGRTVFFCGNGGSAAEAQHLATEFVARFVRDRGALPAVALSADGSVLTAVGNDYGFERVFARQIEGLGRRGDLLVAMTTSGRSRNILEAVRAARARGLSVIGMTGEAGSAFARRCDAALVVPSRETARIQEVHLLVGHILCERAEDAAPARRAREAGPARRAGRAEKRRG</sequence>
<dbReference type="InterPro" id="IPR004515">
    <property type="entry name" value="Phosphoheptose_Isoase"/>
</dbReference>
<evidence type="ECO:0000256" key="7">
    <source>
        <dbReference type="ARBA" id="ARBA00023235"/>
    </source>
</evidence>
<evidence type="ECO:0000256" key="5">
    <source>
        <dbReference type="ARBA" id="ARBA00022723"/>
    </source>
</evidence>
<evidence type="ECO:0000256" key="6">
    <source>
        <dbReference type="ARBA" id="ARBA00022833"/>
    </source>
</evidence>
<feature type="binding site" evidence="9">
    <location>
        <begin position="45"/>
        <end position="47"/>
    </location>
    <ligand>
        <name>substrate</name>
    </ligand>
</feature>
<feature type="binding site" evidence="9">
    <location>
        <position position="165"/>
    </location>
    <ligand>
        <name>substrate</name>
    </ligand>
</feature>
<comment type="subcellular location">
    <subcellularLocation>
        <location evidence="2 9">Cytoplasm</location>
    </subcellularLocation>
</comment>
<dbReference type="GO" id="GO:0008270">
    <property type="term" value="F:zinc ion binding"/>
    <property type="evidence" value="ECO:0007669"/>
    <property type="project" value="UniProtKB-UniRule"/>
</dbReference>
<feature type="binding site" evidence="9">
    <location>
        <position position="58"/>
    </location>
    <ligand>
        <name>substrate</name>
    </ligand>
</feature>
<evidence type="ECO:0000256" key="2">
    <source>
        <dbReference type="ARBA" id="ARBA00004496"/>
    </source>
</evidence>
<dbReference type="GO" id="GO:0097367">
    <property type="term" value="F:carbohydrate derivative binding"/>
    <property type="evidence" value="ECO:0007669"/>
    <property type="project" value="InterPro"/>
</dbReference>
<comment type="catalytic activity">
    <reaction evidence="1 9">
        <text>2 D-sedoheptulose 7-phosphate = D-glycero-alpha-D-manno-heptose 7-phosphate + D-glycero-beta-D-manno-heptose 7-phosphate</text>
        <dbReference type="Rhea" id="RHEA:27489"/>
        <dbReference type="ChEBI" id="CHEBI:57483"/>
        <dbReference type="ChEBI" id="CHEBI:60203"/>
        <dbReference type="ChEBI" id="CHEBI:60204"/>
        <dbReference type="EC" id="5.3.1.28"/>
    </reaction>
</comment>
<protein>
    <recommendedName>
        <fullName evidence="9">Phosphoheptose isomerase</fullName>
        <ecNumber evidence="9">5.3.1.28</ecNumber>
    </recommendedName>
    <alternativeName>
        <fullName evidence="9">Sedoheptulose 7-phosphate isomerase</fullName>
    </alternativeName>
</protein>
<dbReference type="Proteomes" id="UP000316852">
    <property type="component" value="Unassembled WGS sequence"/>
</dbReference>
<evidence type="ECO:0000256" key="4">
    <source>
        <dbReference type="ARBA" id="ARBA00022490"/>
    </source>
</evidence>
<comment type="pathway">
    <text evidence="9">Carbohydrate biosynthesis; D-glycero-D-manno-heptose 7-phosphate biosynthesis; D-glycero-alpha-D-manno-heptose 7-phosphate and D-glycero-beta-D-manno-heptose 7-phosphate from sedoheptulose 7-phosphate: step 1/1.</text>
</comment>
<keyword evidence="6 9" id="KW-0862">Zinc</keyword>
<feature type="binding site" evidence="9">
    <location>
        <position position="58"/>
    </location>
    <ligand>
        <name>Zn(2+)</name>
        <dbReference type="ChEBI" id="CHEBI:29105"/>
    </ligand>
</feature>
<feature type="binding site" evidence="9">
    <location>
        <position position="173"/>
    </location>
    <ligand>
        <name>Zn(2+)</name>
        <dbReference type="ChEBI" id="CHEBI:29105"/>
    </ligand>
</feature>
<dbReference type="SUPFAM" id="SSF53697">
    <property type="entry name" value="SIS domain"/>
    <property type="match status" value="1"/>
</dbReference>
<dbReference type="AlphaFoldDB" id="A0A538T7Z2"/>
<dbReference type="Gene3D" id="3.40.50.10490">
    <property type="entry name" value="Glucose-6-phosphate isomerase like protein, domain 1"/>
    <property type="match status" value="1"/>
</dbReference>
<organism evidence="12 13">
    <name type="scientific">Eiseniibacteriota bacterium</name>
    <dbReference type="NCBI Taxonomy" id="2212470"/>
    <lineage>
        <taxon>Bacteria</taxon>
        <taxon>Candidatus Eiseniibacteriota</taxon>
    </lineage>
</organism>
<dbReference type="EMBL" id="VBOW01000020">
    <property type="protein sequence ID" value="TMQ59739.1"/>
    <property type="molecule type" value="Genomic_DNA"/>
</dbReference>
<evidence type="ECO:0000256" key="8">
    <source>
        <dbReference type="ARBA" id="ARBA00023277"/>
    </source>
</evidence>
<feature type="binding site" evidence="9">
    <location>
        <begin position="113"/>
        <end position="115"/>
    </location>
    <ligand>
        <name>substrate</name>
    </ligand>
</feature>
<evidence type="ECO:0000256" key="9">
    <source>
        <dbReference type="HAMAP-Rule" id="MF_00067"/>
    </source>
</evidence>
<dbReference type="GO" id="GO:2001061">
    <property type="term" value="P:D-glycero-D-manno-heptose 7-phosphate biosynthetic process"/>
    <property type="evidence" value="ECO:0007669"/>
    <property type="project" value="UniProtKB-UniPathway"/>
</dbReference>
<comment type="cofactor">
    <cofactor evidence="9">
        <name>Zn(2+)</name>
        <dbReference type="ChEBI" id="CHEBI:29105"/>
    </cofactor>
    <text evidence="9">Binds 1 zinc ion per subunit.</text>
</comment>
<evidence type="ECO:0000313" key="12">
    <source>
        <dbReference type="EMBL" id="TMQ59739.1"/>
    </source>
</evidence>
<dbReference type="GO" id="GO:0005975">
    <property type="term" value="P:carbohydrate metabolic process"/>
    <property type="evidence" value="ECO:0007669"/>
    <property type="project" value="UniProtKB-UniRule"/>
</dbReference>
<keyword evidence="7 9" id="KW-0413">Isomerase</keyword>
<dbReference type="InterPro" id="IPR001347">
    <property type="entry name" value="SIS_dom"/>
</dbReference>
<comment type="miscellaneous">
    <text evidence="9">The reaction produces a racemic mixture of D-glycero-alpha-D-manno-heptose 7-phosphate and D-glycero-beta-D-manno-heptose 7-phosphate.</text>
</comment>
<gene>
    <name evidence="9" type="primary">gmhA</name>
    <name evidence="12" type="ORF">E6K76_03935</name>
</gene>
<feature type="domain" description="SIS" evidence="11">
    <location>
        <begin position="30"/>
        <end position="185"/>
    </location>
</feature>
<dbReference type="EC" id="5.3.1.28" evidence="9"/>
<evidence type="ECO:0000256" key="1">
    <source>
        <dbReference type="ARBA" id="ARBA00000348"/>
    </source>
</evidence>
<proteinExistence type="inferred from homology"/>
<dbReference type="UniPathway" id="UPA00041">
    <property type="reaction ID" value="UER00436"/>
</dbReference>
<dbReference type="InterPro" id="IPR035461">
    <property type="entry name" value="GmhA/DiaA"/>
</dbReference>
<evidence type="ECO:0000256" key="10">
    <source>
        <dbReference type="SAM" id="MobiDB-lite"/>
    </source>
</evidence>
<feature type="binding site" evidence="9">
    <location>
        <position position="118"/>
    </location>
    <ligand>
        <name>substrate</name>
    </ligand>
</feature>
<keyword evidence="4 9" id="KW-0963">Cytoplasm</keyword>
<dbReference type="PANTHER" id="PTHR30390:SF6">
    <property type="entry name" value="DNAA INITIATOR-ASSOCIATING PROTEIN DIAA"/>
    <property type="match status" value="1"/>
</dbReference>
<evidence type="ECO:0000313" key="13">
    <source>
        <dbReference type="Proteomes" id="UP000316852"/>
    </source>
</evidence>
<evidence type="ECO:0000259" key="11">
    <source>
        <dbReference type="PROSITE" id="PS51464"/>
    </source>
</evidence>
<dbReference type="InterPro" id="IPR050099">
    <property type="entry name" value="SIS_GmhA/DiaA_subfam"/>
</dbReference>
<dbReference type="HAMAP" id="MF_00067">
    <property type="entry name" value="GmhA"/>
    <property type="match status" value="1"/>
</dbReference>
<feature type="binding site" evidence="9">
    <location>
        <position position="54"/>
    </location>
    <ligand>
        <name>Zn(2+)</name>
        <dbReference type="ChEBI" id="CHEBI:29105"/>
    </ligand>
</feature>
<dbReference type="InterPro" id="IPR046348">
    <property type="entry name" value="SIS_dom_sf"/>
</dbReference>
<feature type="region of interest" description="Disordered" evidence="10">
    <location>
        <begin position="182"/>
        <end position="205"/>
    </location>
</feature>
<dbReference type="PROSITE" id="PS51464">
    <property type="entry name" value="SIS"/>
    <property type="match status" value="1"/>
</dbReference>
<comment type="similarity">
    <text evidence="3 9">Belongs to the SIS family. GmhA subfamily.</text>
</comment>
<name>A0A538T7Z2_UNCEI</name>
<dbReference type="CDD" id="cd05006">
    <property type="entry name" value="SIS_GmhA"/>
    <property type="match status" value="1"/>
</dbReference>
<dbReference type="GO" id="GO:0008968">
    <property type="term" value="F:D-sedoheptulose 7-phosphate isomerase activity"/>
    <property type="evidence" value="ECO:0007669"/>
    <property type="project" value="UniProtKB-UniRule"/>
</dbReference>
<dbReference type="GO" id="GO:0005737">
    <property type="term" value="C:cytoplasm"/>
    <property type="evidence" value="ECO:0007669"/>
    <property type="project" value="UniProtKB-SubCell"/>
</dbReference>
<dbReference type="PANTHER" id="PTHR30390">
    <property type="entry name" value="SEDOHEPTULOSE 7-PHOSPHATE ISOMERASE / DNAA INITIATOR-ASSOCIATING FACTOR FOR REPLICATION INITIATION"/>
    <property type="match status" value="1"/>
</dbReference>
<feature type="binding site" evidence="9">
    <location>
        <begin position="87"/>
        <end position="88"/>
    </location>
    <ligand>
        <name>substrate</name>
    </ligand>
</feature>
<comment type="caution">
    <text evidence="12">The sequence shown here is derived from an EMBL/GenBank/DDBJ whole genome shotgun (WGS) entry which is preliminary data.</text>
</comment>
<dbReference type="Pfam" id="PF13580">
    <property type="entry name" value="SIS_2"/>
    <property type="match status" value="1"/>
</dbReference>
<accession>A0A538T7Z2</accession>
<evidence type="ECO:0000256" key="3">
    <source>
        <dbReference type="ARBA" id="ARBA00009894"/>
    </source>
</evidence>
<feature type="binding site" evidence="9">
    <location>
        <position position="165"/>
    </location>
    <ligand>
        <name>Zn(2+)</name>
        <dbReference type="ChEBI" id="CHEBI:29105"/>
    </ligand>
</feature>